<organism evidence="1 2">
    <name type="scientific">Periconia macrospinosa</name>
    <dbReference type="NCBI Taxonomy" id="97972"/>
    <lineage>
        <taxon>Eukaryota</taxon>
        <taxon>Fungi</taxon>
        <taxon>Dikarya</taxon>
        <taxon>Ascomycota</taxon>
        <taxon>Pezizomycotina</taxon>
        <taxon>Dothideomycetes</taxon>
        <taxon>Pleosporomycetidae</taxon>
        <taxon>Pleosporales</taxon>
        <taxon>Massarineae</taxon>
        <taxon>Periconiaceae</taxon>
        <taxon>Periconia</taxon>
    </lineage>
</organism>
<accession>A0A2V1DCD5</accession>
<dbReference type="OrthoDB" id="4966402at2759"/>
<name>A0A2V1DCD5_9PLEO</name>
<evidence type="ECO:0000313" key="1">
    <source>
        <dbReference type="EMBL" id="PVH95223.1"/>
    </source>
</evidence>
<dbReference type="AlphaFoldDB" id="A0A2V1DCD5"/>
<keyword evidence="2" id="KW-1185">Reference proteome</keyword>
<evidence type="ECO:0000313" key="2">
    <source>
        <dbReference type="Proteomes" id="UP000244855"/>
    </source>
</evidence>
<reference evidence="1 2" key="1">
    <citation type="journal article" date="2018" name="Sci. Rep.">
        <title>Comparative genomics provides insights into the lifestyle and reveals functional heterogeneity of dark septate endophytic fungi.</title>
        <authorList>
            <person name="Knapp D.G."/>
            <person name="Nemeth J.B."/>
            <person name="Barry K."/>
            <person name="Hainaut M."/>
            <person name="Henrissat B."/>
            <person name="Johnson J."/>
            <person name="Kuo A."/>
            <person name="Lim J.H.P."/>
            <person name="Lipzen A."/>
            <person name="Nolan M."/>
            <person name="Ohm R.A."/>
            <person name="Tamas L."/>
            <person name="Grigoriev I.V."/>
            <person name="Spatafora J.W."/>
            <person name="Nagy L.G."/>
            <person name="Kovacs G.M."/>
        </authorList>
    </citation>
    <scope>NUCLEOTIDE SEQUENCE [LARGE SCALE GENOMIC DNA]</scope>
    <source>
        <strain evidence="1 2">DSE2036</strain>
    </source>
</reference>
<proteinExistence type="predicted"/>
<gene>
    <name evidence="1" type="ORF">DM02DRAFT_537781</name>
</gene>
<sequence length="74" mass="9317">MCWYERIYYPRCHHTETPLVRYCHFARNDPGHQCFGAWNYQREYEQLDSECNDCTRRRTNLVRENGLRWRNHTY</sequence>
<protein>
    <submittedName>
        <fullName evidence="1">Uncharacterized protein</fullName>
    </submittedName>
</protein>
<dbReference type="EMBL" id="KZ805503">
    <property type="protein sequence ID" value="PVH95223.1"/>
    <property type="molecule type" value="Genomic_DNA"/>
</dbReference>
<dbReference type="Proteomes" id="UP000244855">
    <property type="component" value="Unassembled WGS sequence"/>
</dbReference>